<keyword evidence="2" id="KW-1185">Reference proteome</keyword>
<organism evidence="1 2">
    <name type="scientific">Musa troglodytarum</name>
    <name type="common">fe'i banana</name>
    <dbReference type="NCBI Taxonomy" id="320322"/>
    <lineage>
        <taxon>Eukaryota</taxon>
        <taxon>Viridiplantae</taxon>
        <taxon>Streptophyta</taxon>
        <taxon>Embryophyta</taxon>
        <taxon>Tracheophyta</taxon>
        <taxon>Spermatophyta</taxon>
        <taxon>Magnoliopsida</taxon>
        <taxon>Liliopsida</taxon>
        <taxon>Zingiberales</taxon>
        <taxon>Musaceae</taxon>
        <taxon>Musa</taxon>
    </lineage>
</organism>
<dbReference type="EMBL" id="CP097508">
    <property type="protein sequence ID" value="URE12175.1"/>
    <property type="molecule type" value="Genomic_DNA"/>
</dbReference>
<sequence>MGSLQSVSYAPQLEREWTCPQACGNLKDEHVEKLACAKLQVAGDGCKRCMIELIGYLRTIRDASSLCHLVDSPILLPLRNIELLQVLENLGMGGIRVT</sequence>
<gene>
    <name evidence="1" type="ORF">MUK42_00304</name>
</gene>
<evidence type="ECO:0000313" key="2">
    <source>
        <dbReference type="Proteomes" id="UP001055439"/>
    </source>
</evidence>
<dbReference type="AlphaFoldDB" id="A0A9E7GCK6"/>
<protein>
    <submittedName>
        <fullName evidence="1">Uncharacterized protein</fullName>
    </submittedName>
</protein>
<proteinExistence type="predicted"/>
<evidence type="ECO:0000313" key="1">
    <source>
        <dbReference type="EMBL" id="URE12175.1"/>
    </source>
</evidence>
<reference evidence="1" key="1">
    <citation type="submission" date="2022-05" db="EMBL/GenBank/DDBJ databases">
        <title>The Musa troglodytarum L. genome provides insights into the mechanism of non-climacteric behaviour and enrichment of carotenoids.</title>
        <authorList>
            <person name="Wang J."/>
        </authorList>
    </citation>
    <scope>NUCLEOTIDE SEQUENCE</scope>
    <source>
        <tissue evidence="1">Leaf</tissue>
    </source>
</reference>
<accession>A0A9E7GCK6</accession>
<name>A0A9E7GCK6_9LILI</name>
<dbReference type="Proteomes" id="UP001055439">
    <property type="component" value="Chromosome 6"/>
</dbReference>